<organism evidence="1 2">
    <name type="scientific">Fischerella major NIES-592</name>
    <dbReference type="NCBI Taxonomy" id="210994"/>
    <lineage>
        <taxon>Bacteria</taxon>
        <taxon>Bacillati</taxon>
        <taxon>Cyanobacteriota</taxon>
        <taxon>Cyanophyceae</taxon>
        <taxon>Nostocales</taxon>
        <taxon>Hapalosiphonaceae</taxon>
        <taxon>Fischerella</taxon>
    </lineage>
</organism>
<accession>A0A1U7GTD2</accession>
<protein>
    <submittedName>
        <fullName evidence="1">Uncharacterized protein</fullName>
    </submittedName>
</protein>
<comment type="caution">
    <text evidence="1">The sequence shown here is derived from an EMBL/GenBank/DDBJ whole genome shotgun (WGS) entry which is preliminary data.</text>
</comment>
<dbReference type="OrthoDB" id="3399139at2"/>
<dbReference type="Proteomes" id="UP000186391">
    <property type="component" value="Unassembled WGS sequence"/>
</dbReference>
<sequence>MQTQLLTTDCRFCSQISKANGYAASDGSVSSAYEARVEACGKVMSAFNSAKQMQLEVVKQYCVSALVKVE</sequence>
<dbReference type="EMBL" id="MRCA01000021">
    <property type="protein sequence ID" value="OKH11191.1"/>
    <property type="molecule type" value="Genomic_DNA"/>
</dbReference>
<keyword evidence="2" id="KW-1185">Reference proteome</keyword>
<evidence type="ECO:0000313" key="1">
    <source>
        <dbReference type="EMBL" id="OKH11191.1"/>
    </source>
</evidence>
<name>A0A1U7GTD2_9CYAN</name>
<dbReference type="RefSeq" id="WP_073556948.1">
    <property type="nucleotide sequence ID" value="NZ_MRCA01000021.1"/>
</dbReference>
<gene>
    <name evidence="1" type="ORF">NIES592_22375</name>
</gene>
<reference evidence="1 2" key="1">
    <citation type="submission" date="2016-11" db="EMBL/GenBank/DDBJ databases">
        <title>Draft Genome Sequences of Nine Cyanobacterial Strains from Diverse Habitats.</title>
        <authorList>
            <person name="Zhu T."/>
            <person name="Hou S."/>
            <person name="Lu X."/>
            <person name="Hess W.R."/>
        </authorList>
    </citation>
    <scope>NUCLEOTIDE SEQUENCE [LARGE SCALE GENOMIC DNA]</scope>
    <source>
        <strain evidence="1 2">NIES-592</strain>
    </source>
</reference>
<proteinExistence type="predicted"/>
<evidence type="ECO:0000313" key="2">
    <source>
        <dbReference type="Proteomes" id="UP000186391"/>
    </source>
</evidence>
<dbReference type="AlphaFoldDB" id="A0A1U7GTD2"/>